<dbReference type="PROSITE" id="PS50808">
    <property type="entry name" value="ZF_BED"/>
    <property type="match status" value="1"/>
</dbReference>
<reference evidence="12 13" key="1">
    <citation type="submission" date="2022-01" db="EMBL/GenBank/DDBJ databases">
        <title>A high-quality chromosome-level genome assembly of rohu carp, Labeo rohita.</title>
        <authorList>
            <person name="Arick M.A. II"/>
            <person name="Hsu C.-Y."/>
            <person name="Magbanua Z."/>
            <person name="Pechanova O."/>
            <person name="Grover C."/>
            <person name="Miller E."/>
            <person name="Thrash A."/>
            <person name="Ezzel L."/>
            <person name="Alam S."/>
            <person name="Benzie J."/>
            <person name="Hamilton M."/>
            <person name="Karsi A."/>
            <person name="Lawrence M.L."/>
            <person name="Peterson D.G."/>
        </authorList>
    </citation>
    <scope>NUCLEOTIDE SEQUENCE [LARGE SCALE GENOMIC DNA]</scope>
    <source>
        <strain evidence="13">BAU-BD-2019</strain>
        <tissue evidence="12">Blood</tissue>
    </source>
</reference>
<dbReference type="Pfam" id="PF05699">
    <property type="entry name" value="Dimer_Tnp_hAT"/>
    <property type="match status" value="1"/>
</dbReference>
<evidence type="ECO:0000256" key="3">
    <source>
        <dbReference type="ARBA" id="ARBA00022771"/>
    </source>
</evidence>
<evidence type="ECO:0000313" key="13">
    <source>
        <dbReference type="Proteomes" id="UP000830375"/>
    </source>
</evidence>
<keyword evidence="7" id="KW-0804">Transcription</keyword>
<keyword evidence="13" id="KW-1185">Reference proteome</keyword>
<evidence type="ECO:0000313" key="12">
    <source>
        <dbReference type="EMBL" id="KAI2661039.1"/>
    </source>
</evidence>
<feature type="domain" description="BED-type" evidence="11">
    <location>
        <begin position="57"/>
        <end position="115"/>
    </location>
</feature>
<evidence type="ECO:0000256" key="2">
    <source>
        <dbReference type="ARBA" id="ARBA00022723"/>
    </source>
</evidence>
<evidence type="ECO:0000256" key="1">
    <source>
        <dbReference type="ARBA" id="ARBA00004123"/>
    </source>
</evidence>
<organism evidence="12 13">
    <name type="scientific">Labeo rohita</name>
    <name type="common">Indian major carp</name>
    <name type="synonym">Cyprinus rohita</name>
    <dbReference type="NCBI Taxonomy" id="84645"/>
    <lineage>
        <taxon>Eukaryota</taxon>
        <taxon>Metazoa</taxon>
        <taxon>Chordata</taxon>
        <taxon>Craniata</taxon>
        <taxon>Vertebrata</taxon>
        <taxon>Euteleostomi</taxon>
        <taxon>Actinopterygii</taxon>
        <taxon>Neopterygii</taxon>
        <taxon>Teleostei</taxon>
        <taxon>Ostariophysi</taxon>
        <taxon>Cypriniformes</taxon>
        <taxon>Cyprinidae</taxon>
        <taxon>Labeoninae</taxon>
        <taxon>Labeonini</taxon>
        <taxon>Labeo</taxon>
    </lineage>
</organism>
<name>A0ABQ8MDV8_LABRO</name>
<dbReference type="InterPro" id="IPR012337">
    <property type="entry name" value="RNaseH-like_sf"/>
</dbReference>
<dbReference type="SUPFAM" id="SSF53098">
    <property type="entry name" value="Ribonuclease H-like"/>
    <property type="match status" value="1"/>
</dbReference>
<dbReference type="SUPFAM" id="SSF57667">
    <property type="entry name" value="beta-beta-alpha zinc fingers"/>
    <property type="match status" value="1"/>
</dbReference>
<keyword evidence="2" id="KW-0479">Metal-binding</keyword>
<protein>
    <submittedName>
        <fullName evidence="12">Zinc finger BED domain-containing protein 4</fullName>
    </submittedName>
</protein>
<dbReference type="EMBL" id="JACTAM010000009">
    <property type="protein sequence ID" value="KAI2661039.1"/>
    <property type="molecule type" value="Genomic_DNA"/>
</dbReference>
<evidence type="ECO:0000256" key="6">
    <source>
        <dbReference type="ARBA" id="ARBA00023125"/>
    </source>
</evidence>
<evidence type="ECO:0000256" key="8">
    <source>
        <dbReference type="ARBA" id="ARBA00023242"/>
    </source>
</evidence>
<proteinExistence type="predicted"/>
<feature type="region of interest" description="Disordered" evidence="10">
    <location>
        <begin position="518"/>
        <end position="540"/>
    </location>
</feature>
<keyword evidence="4" id="KW-0862">Zinc</keyword>
<evidence type="ECO:0000256" key="9">
    <source>
        <dbReference type="PROSITE-ProRule" id="PRU00027"/>
    </source>
</evidence>
<accession>A0ABQ8MDV8</accession>
<gene>
    <name evidence="12" type="ORF">H4Q32_030060</name>
</gene>
<dbReference type="InterPro" id="IPR036236">
    <property type="entry name" value="Znf_C2H2_sf"/>
</dbReference>
<evidence type="ECO:0000259" key="11">
    <source>
        <dbReference type="PROSITE" id="PS50808"/>
    </source>
</evidence>
<keyword evidence="8" id="KW-0539">Nucleus</keyword>
<sequence length="657" mass="74191">MARYRYWYRVSGRYCPHILVLVLIKMSRYHAPIPRKFFFKPNWPPRAAALSRLTEERKMSAVWAHFKIREDDSSKADCKLCSAKVSRGGKESTSFNTSNLIKHLKTHHSAEYTQFSQAKQANQQPTLTQVLQKREKMSGDNPRALKITEGIAYFIALDDQPLSAVENIGFRHLLGILEPRYEIPSRHHITTAMLPKVFHDVKKQVSGLLRDVSAVSFTTDIWSSSVCPMSLLSLTVQWIDDNFSLRHATLQAKPFWGSHTSKAIADAFDGMLQTWCIPKTSVHVVLRDNARNMIKGMNDAGLPSLPCAAHTLQLVVHEGLLSQRSVADALAIGRKIVGHFKHSPLAYSCLEDIQLEIGQPAKRLQQDVQTRWNSTFYMIQSLIEQKRALGVFVSEHELPDNLTAHQWALLEKVVTVLGPFEELTRKVSSSEAMAADVIPAVTVLQRFLSRETDDDHGIKTMKGTLAAAVRRRFSDVEEQPLYSIATLLDPRYKNLFFSNTNTAANAKEMLMHELLRSSGEEENHDLHEPPARKPRRDQASSSLDSIFDEIADEQAPVSLNRAQVGSTAQLETYLGETTISREDKPLQYWAVNKVRFPTLAKMASRYLSAPCSSVDSERLFSSVSHIVNEDRNRITADHAEMILFIKKNLPLILPKST</sequence>
<keyword evidence="6" id="KW-0238">DNA-binding</keyword>
<feature type="region of interest" description="Disordered" evidence="10">
    <location>
        <begin position="116"/>
        <end position="138"/>
    </location>
</feature>
<evidence type="ECO:0000256" key="5">
    <source>
        <dbReference type="ARBA" id="ARBA00023015"/>
    </source>
</evidence>
<dbReference type="PANTHER" id="PTHR46481:SF10">
    <property type="entry name" value="ZINC FINGER BED DOMAIN-CONTAINING PROTEIN 39"/>
    <property type="match status" value="1"/>
</dbReference>
<dbReference type="PANTHER" id="PTHR46481">
    <property type="entry name" value="ZINC FINGER BED DOMAIN-CONTAINING PROTEIN 4"/>
    <property type="match status" value="1"/>
</dbReference>
<feature type="compositionally biased region" description="Polar residues" evidence="10">
    <location>
        <begin position="116"/>
        <end position="131"/>
    </location>
</feature>
<dbReference type="Pfam" id="PF02892">
    <property type="entry name" value="zf-BED"/>
    <property type="match status" value="1"/>
</dbReference>
<comment type="caution">
    <text evidence="12">The sequence shown here is derived from an EMBL/GenBank/DDBJ whole genome shotgun (WGS) entry which is preliminary data.</text>
</comment>
<dbReference type="SMART" id="SM00614">
    <property type="entry name" value="ZnF_BED"/>
    <property type="match status" value="1"/>
</dbReference>
<feature type="compositionally biased region" description="Basic and acidic residues" evidence="10">
    <location>
        <begin position="518"/>
        <end position="531"/>
    </location>
</feature>
<dbReference type="InterPro" id="IPR008906">
    <property type="entry name" value="HATC_C_dom"/>
</dbReference>
<keyword evidence="3 9" id="KW-0863">Zinc-finger</keyword>
<dbReference type="SUPFAM" id="SSF140996">
    <property type="entry name" value="Hermes dimerisation domain"/>
    <property type="match status" value="1"/>
</dbReference>
<evidence type="ECO:0000256" key="10">
    <source>
        <dbReference type="SAM" id="MobiDB-lite"/>
    </source>
</evidence>
<dbReference type="InterPro" id="IPR003656">
    <property type="entry name" value="Znf_BED"/>
</dbReference>
<comment type="subcellular location">
    <subcellularLocation>
        <location evidence="1">Nucleus</location>
    </subcellularLocation>
</comment>
<evidence type="ECO:0000256" key="7">
    <source>
        <dbReference type="ARBA" id="ARBA00023163"/>
    </source>
</evidence>
<keyword evidence="5" id="KW-0805">Transcription regulation</keyword>
<dbReference type="InterPro" id="IPR052035">
    <property type="entry name" value="ZnF_BED_domain_contain"/>
</dbReference>
<evidence type="ECO:0000256" key="4">
    <source>
        <dbReference type="ARBA" id="ARBA00022833"/>
    </source>
</evidence>
<dbReference type="Proteomes" id="UP000830375">
    <property type="component" value="Unassembled WGS sequence"/>
</dbReference>